<protein>
    <submittedName>
        <fullName evidence="2">Uncharacterized protein</fullName>
    </submittedName>
</protein>
<feature type="region of interest" description="Disordered" evidence="1">
    <location>
        <begin position="46"/>
        <end position="96"/>
    </location>
</feature>
<feature type="compositionally biased region" description="Basic and acidic residues" evidence="1">
    <location>
        <begin position="58"/>
        <end position="72"/>
    </location>
</feature>
<name>A0A816RLM0_9BILA</name>
<accession>A0A816RLM0</accession>
<reference evidence="2" key="1">
    <citation type="submission" date="2021-02" db="EMBL/GenBank/DDBJ databases">
        <authorList>
            <person name="Nowell W R."/>
        </authorList>
    </citation>
    <scope>NUCLEOTIDE SEQUENCE</scope>
</reference>
<comment type="caution">
    <text evidence="2">The sequence shown here is derived from an EMBL/GenBank/DDBJ whole genome shotgun (WGS) entry which is preliminary data.</text>
</comment>
<evidence type="ECO:0000256" key="1">
    <source>
        <dbReference type="SAM" id="MobiDB-lite"/>
    </source>
</evidence>
<gene>
    <name evidence="2" type="ORF">XDN619_LOCUS13234</name>
</gene>
<feature type="compositionally biased region" description="Polar residues" evidence="1">
    <location>
        <begin position="79"/>
        <end position="96"/>
    </location>
</feature>
<dbReference type="Proteomes" id="UP000663887">
    <property type="component" value="Unassembled WGS sequence"/>
</dbReference>
<proteinExistence type="predicted"/>
<evidence type="ECO:0000313" key="2">
    <source>
        <dbReference type="EMBL" id="CAF2074288.1"/>
    </source>
</evidence>
<sequence length="96" mass="10306">MAATQFKVMGCLNQGNLHIIQLDETTPPFSLLQPVPMVSSLPIQSNQFGDSTATSFKVSKEKSETHSKKSQIDTHGAAASTNKKTGINSITSKVRS</sequence>
<evidence type="ECO:0000313" key="3">
    <source>
        <dbReference type="Proteomes" id="UP000663887"/>
    </source>
</evidence>
<feature type="compositionally biased region" description="Polar residues" evidence="1">
    <location>
        <begin position="46"/>
        <end position="56"/>
    </location>
</feature>
<organism evidence="2 3">
    <name type="scientific">Rotaria magnacalcarata</name>
    <dbReference type="NCBI Taxonomy" id="392030"/>
    <lineage>
        <taxon>Eukaryota</taxon>
        <taxon>Metazoa</taxon>
        <taxon>Spiralia</taxon>
        <taxon>Gnathifera</taxon>
        <taxon>Rotifera</taxon>
        <taxon>Eurotatoria</taxon>
        <taxon>Bdelloidea</taxon>
        <taxon>Philodinida</taxon>
        <taxon>Philodinidae</taxon>
        <taxon>Rotaria</taxon>
    </lineage>
</organism>
<dbReference type="EMBL" id="CAJNRG010005269">
    <property type="protein sequence ID" value="CAF2074288.1"/>
    <property type="molecule type" value="Genomic_DNA"/>
</dbReference>
<dbReference type="AlphaFoldDB" id="A0A816RLM0"/>